<protein>
    <submittedName>
        <fullName evidence="1">Uncharacterized protein</fullName>
    </submittedName>
</protein>
<dbReference type="STRING" id="6182.A0A4Z2CJZ8"/>
<accession>A0A4Z2CJZ8</accession>
<feature type="non-terminal residue" evidence="1">
    <location>
        <position position="1"/>
    </location>
</feature>
<organism evidence="1 2">
    <name type="scientific">Schistosoma japonicum</name>
    <name type="common">Blood fluke</name>
    <dbReference type="NCBI Taxonomy" id="6182"/>
    <lineage>
        <taxon>Eukaryota</taxon>
        <taxon>Metazoa</taxon>
        <taxon>Spiralia</taxon>
        <taxon>Lophotrochozoa</taxon>
        <taxon>Platyhelminthes</taxon>
        <taxon>Trematoda</taxon>
        <taxon>Digenea</taxon>
        <taxon>Strigeidida</taxon>
        <taxon>Schistosomatoidea</taxon>
        <taxon>Schistosomatidae</taxon>
        <taxon>Schistosoma</taxon>
    </lineage>
</organism>
<proteinExistence type="predicted"/>
<dbReference type="AlphaFoldDB" id="A0A4Z2CJZ8"/>
<dbReference type="Proteomes" id="UP000311919">
    <property type="component" value="Unassembled WGS sequence"/>
</dbReference>
<dbReference type="EMBL" id="SKCS01001319">
    <property type="protein sequence ID" value="TNN04603.1"/>
    <property type="molecule type" value="Genomic_DNA"/>
</dbReference>
<comment type="caution">
    <text evidence="1">The sequence shown here is derived from an EMBL/GenBank/DDBJ whole genome shotgun (WGS) entry which is preliminary data.</text>
</comment>
<evidence type="ECO:0000313" key="2">
    <source>
        <dbReference type="Proteomes" id="UP000311919"/>
    </source>
</evidence>
<sequence>LTETAYSLREQDSLCSVPSAVSTNFVPSSSLNICYNDVRDTNNASSLNIVSNNFLPPSEILSSSSLSDLSTTTAPTSPHLPFSSSNQVQLLAVGTEEKLIEQFVQLLNDWMSSLKTNENVSVIDKQKVDNVLVSRIVQLESQLCGVSLQFQLERKHRLKEQQVSWFIL</sequence>
<keyword evidence="2" id="KW-1185">Reference proteome</keyword>
<evidence type="ECO:0000313" key="1">
    <source>
        <dbReference type="EMBL" id="TNN04603.1"/>
    </source>
</evidence>
<gene>
    <name evidence="1" type="ORF">EWB00_001066</name>
</gene>
<reference evidence="1 2" key="1">
    <citation type="submission" date="2019-03" db="EMBL/GenBank/DDBJ databases">
        <title>An improved genome assembly of the fluke Schistosoma japonicum.</title>
        <authorList>
            <person name="Hu W."/>
            <person name="Luo F."/>
            <person name="Yin M."/>
            <person name="Mo X."/>
            <person name="Sun C."/>
            <person name="Wu Q."/>
            <person name="Zhu B."/>
            <person name="Xiang M."/>
            <person name="Wang J."/>
            <person name="Wang Y."/>
            <person name="Zhang T."/>
            <person name="Xu B."/>
            <person name="Zheng H."/>
            <person name="Feng Z."/>
        </authorList>
    </citation>
    <scope>NUCLEOTIDE SEQUENCE [LARGE SCALE GENOMIC DNA]</scope>
    <source>
        <strain evidence="1">HuSjv2</strain>
        <tissue evidence="1">Worms</tissue>
    </source>
</reference>
<name>A0A4Z2CJZ8_SCHJA</name>
<dbReference type="OrthoDB" id="6254901at2759"/>